<sequence length="159" mass="17959">MNDKLARALKSSRKYFLIFGILWLILVIVFVAPLSCSIVEATAQGFGIETFLPSFGTNITNFFSTFGKAFSAEYIGTFGKWLLYFTLGYLVLVCISIIRTAPKHEYSNIEHGSSDWSENGEQYRVLSKKSGLILAENNYLPLNKMGNINVLIVGRIWIW</sequence>
<name>A0A9D1LZX2_9FIRM</name>
<evidence type="ECO:0000313" key="3">
    <source>
        <dbReference type="Proteomes" id="UP000824093"/>
    </source>
</evidence>
<gene>
    <name evidence="2" type="ORF">IAB70_01295</name>
</gene>
<comment type="caution">
    <text evidence="2">The sequence shown here is derived from an EMBL/GenBank/DDBJ whole genome shotgun (WGS) entry which is preliminary data.</text>
</comment>
<protein>
    <submittedName>
        <fullName evidence="2">Uncharacterized protein</fullName>
    </submittedName>
</protein>
<dbReference type="EMBL" id="DVNH01000011">
    <property type="protein sequence ID" value="HIU51253.1"/>
    <property type="molecule type" value="Genomic_DNA"/>
</dbReference>
<proteinExistence type="predicted"/>
<accession>A0A9D1LZX2</accession>
<keyword evidence="1" id="KW-0812">Transmembrane</keyword>
<evidence type="ECO:0000256" key="1">
    <source>
        <dbReference type="SAM" id="Phobius"/>
    </source>
</evidence>
<dbReference type="Proteomes" id="UP000824093">
    <property type="component" value="Unassembled WGS sequence"/>
</dbReference>
<evidence type="ECO:0000313" key="2">
    <source>
        <dbReference type="EMBL" id="HIU51253.1"/>
    </source>
</evidence>
<feature type="transmembrane region" description="Helical" evidence="1">
    <location>
        <begin position="81"/>
        <end position="98"/>
    </location>
</feature>
<reference evidence="2" key="1">
    <citation type="submission" date="2020-10" db="EMBL/GenBank/DDBJ databases">
        <authorList>
            <person name="Gilroy R."/>
        </authorList>
    </citation>
    <scope>NUCLEOTIDE SEQUENCE</scope>
    <source>
        <strain evidence="2">CHK195-15760</strain>
    </source>
</reference>
<dbReference type="AlphaFoldDB" id="A0A9D1LZX2"/>
<feature type="transmembrane region" description="Helical" evidence="1">
    <location>
        <begin position="15"/>
        <end position="34"/>
    </location>
</feature>
<organism evidence="2 3">
    <name type="scientific">Candidatus Merdicola faecigallinarum</name>
    <dbReference type="NCBI Taxonomy" id="2840862"/>
    <lineage>
        <taxon>Bacteria</taxon>
        <taxon>Bacillati</taxon>
        <taxon>Bacillota</taxon>
        <taxon>Clostridia</taxon>
        <taxon>Candidatus Merdicola</taxon>
    </lineage>
</organism>
<keyword evidence="1" id="KW-0472">Membrane</keyword>
<reference evidence="2" key="2">
    <citation type="journal article" date="2021" name="PeerJ">
        <title>Extensive microbial diversity within the chicken gut microbiome revealed by metagenomics and culture.</title>
        <authorList>
            <person name="Gilroy R."/>
            <person name="Ravi A."/>
            <person name="Getino M."/>
            <person name="Pursley I."/>
            <person name="Horton D.L."/>
            <person name="Alikhan N.F."/>
            <person name="Baker D."/>
            <person name="Gharbi K."/>
            <person name="Hall N."/>
            <person name="Watson M."/>
            <person name="Adriaenssens E.M."/>
            <person name="Foster-Nyarko E."/>
            <person name="Jarju S."/>
            <person name="Secka A."/>
            <person name="Antonio M."/>
            <person name="Oren A."/>
            <person name="Chaudhuri R.R."/>
            <person name="La Ragione R."/>
            <person name="Hildebrand F."/>
            <person name="Pallen M.J."/>
        </authorList>
    </citation>
    <scope>NUCLEOTIDE SEQUENCE</scope>
    <source>
        <strain evidence="2">CHK195-15760</strain>
    </source>
</reference>
<keyword evidence="1" id="KW-1133">Transmembrane helix</keyword>